<dbReference type="EMBL" id="CM042048">
    <property type="protein sequence ID" value="KAI3758275.1"/>
    <property type="molecule type" value="Genomic_DNA"/>
</dbReference>
<gene>
    <name evidence="1" type="ORF">L6452_05833</name>
</gene>
<reference evidence="2" key="1">
    <citation type="journal article" date="2022" name="Mol. Ecol. Resour.">
        <title>The genomes of chicory, endive, great burdock and yacon provide insights into Asteraceae palaeo-polyploidization history and plant inulin production.</title>
        <authorList>
            <person name="Fan W."/>
            <person name="Wang S."/>
            <person name="Wang H."/>
            <person name="Wang A."/>
            <person name="Jiang F."/>
            <person name="Liu H."/>
            <person name="Zhao H."/>
            <person name="Xu D."/>
            <person name="Zhang Y."/>
        </authorList>
    </citation>
    <scope>NUCLEOTIDE SEQUENCE [LARGE SCALE GENOMIC DNA]</scope>
    <source>
        <strain evidence="2">cv. Niubang</strain>
    </source>
</reference>
<proteinExistence type="predicted"/>
<name>A0ACB9EHS8_ARCLA</name>
<sequence length="451" mass="52617">MTSKEALAIGTNTKPPVLFRGEYEQWKDRFLYFIERQDLGNFIIQSLEEGLMETQYRESAAGTQEVRVALSYTDLTGDAKLRAKGDRLAKSYILQGITNEIYVKIDNYKASSKQMWDQLEKMMLGSKIGNQLKISNCLHSFEEFKGRIGETLEGTYDRFVRLLNELSKNKVNKSQIELNIKFLSILQPEWKSFARQMRQIKDLNEIPLHEKKKNKTIVYESEEAEADVVSDSDENEQMQQAMQFITNAFQKKFYMNPTSNSQRYSSGPNNYAHKERIEGSRYEGNRYEGKRFKGKRFEGKRQEEKKSDERRYQTEGNRLEEKKPVERKYKAEGSSQPGPPMCYNCGKTGHFAKNCRISKVRNSDFYMNNMLLAKQHEAGKALMAEDEYWLDHSDEEEDEEEKDEAVNMCLMGKIESDTEADSENEEEEVCDLSYKDLMNKMHAMVLKQEEL</sequence>
<protein>
    <submittedName>
        <fullName evidence="1">Uncharacterized protein</fullName>
    </submittedName>
</protein>
<accession>A0ACB9EHS8</accession>
<reference evidence="1 2" key="2">
    <citation type="journal article" date="2022" name="Mol. Ecol. Resour.">
        <title>The genomes of chicory, endive, great burdock and yacon provide insights into Asteraceae paleo-polyploidization history and plant inulin production.</title>
        <authorList>
            <person name="Fan W."/>
            <person name="Wang S."/>
            <person name="Wang H."/>
            <person name="Wang A."/>
            <person name="Jiang F."/>
            <person name="Liu H."/>
            <person name="Zhao H."/>
            <person name="Xu D."/>
            <person name="Zhang Y."/>
        </authorList>
    </citation>
    <scope>NUCLEOTIDE SEQUENCE [LARGE SCALE GENOMIC DNA]</scope>
    <source>
        <strain evidence="2">cv. Niubang</strain>
    </source>
</reference>
<dbReference type="Proteomes" id="UP001055879">
    <property type="component" value="Linkage Group LG02"/>
</dbReference>
<comment type="caution">
    <text evidence="1">The sequence shown here is derived from an EMBL/GenBank/DDBJ whole genome shotgun (WGS) entry which is preliminary data.</text>
</comment>
<organism evidence="1 2">
    <name type="scientific">Arctium lappa</name>
    <name type="common">Greater burdock</name>
    <name type="synonym">Lappa major</name>
    <dbReference type="NCBI Taxonomy" id="4217"/>
    <lineage>
        <taxon>Eukaryota</taxon>
        <taxon>Viridiplantae</taxon>
        <taxon>Streptophyta</taxon>
        <taxon>Embryophyta</taxon>
        <taxon>Tracheophyta</taxon>
        <taxon>Spermatophyta</taxon>
        <taxon>Magnoliopsida</taxon>
        <taxon>eudicotyledons</taxon>
        <taxon>Gunneridae</taxon>
        <taxon>Pentapetalae</taxon>
        <taxon>asterids</taxon>
        <taxon>campanulids</taxon>
        <taxon>Asterales</taxon>
        <taxon>Asteraceae</taxon>
        <taxon>Carduoideae</taxon>
        <taxon>Cardueae</taxon>
        <taxon>Arctiinae</taxon>
        <taxon>Arctium</taxon>
    </lineage>
</organism>
<evidence type="ECO:0000313" key="1">
    <source>
        <dbReference type="EMBL" id="KAI3758275.1"/>
    </source>
</evidence>
<keyword evidence="2" id="KW-1185">Reference proteome</keyword>
<evidence type="ECO:0000313" key="2">
    <source>
        <dbReference type="Proteomes" id="UP001055879"/>
    </source>
</evidence>